<dbReference type="InterPro" id="IPR036291">
    <property type="entry name" value="NAD(P)-bd_dom_sf"/>
</dbReference>
<dbReference type="STRING" id="1073327.SAMN04488108_0326"/>
<dbReference type="Proteomes" id="UP000184609">
    <property type="component" value="Unassembled WGS sequence"/>
</dbReference>
<dbReference type="SUPFAM" id="SSF51735">
    <property type="entry name" value="NAD(P)-binding Rossmann-fold domains"/>
    <property type="match status" value="1"/>
</dbReference>
<evidence type="ECO:0000313" key="4">
    <source>
        <dbReference type="Proteomes" id="UP000184609"/>
    </source>
</evidence>
<keyword evidence="4" id="KW-1185">Reference proteome</keyword>
<evidence type="ECO:0000313" key="3">
    <source>
        <dbReference type="EMBL" id="SHO59728.1"/>
    </source>
</evidence>
<evidence type="ECO:0000256" key="1">
    <source>
        <dbReference type="ARBA" id="ARBA00006484"/>
    </source>
</evidence>
<dbReference type="Pfam" id="PF00106">
    <property type="entry name" value="adh_short"/>
    <property type="match status" value="1"/>
</dbReference>
<accession>A0A1M7Z450</accession>
<dbReference type="GO" id="GO:0016020">
    <property type="term" value="C:membrane"/>
    <property type="evidence" value="ECO:0007669"/>
    <property type="project" value="TreeGrafter"/>
</dbReference>
<dbReference type="PRINTS" id="PR00081">
    <property type="entry name" value="GDHRDH"/>
</dbReference>
<dbReference type="AlphaFoldDB" id="A0A1M7Z450"/>
<dbReference type="Gene3D" id="3.40.50.720">
    <property type="entry name" value="NAD(P)-binding Rossmann-like Domain"/>
    <property type="match status" value="1"/>
</dbReference>
<dbReference type="NCBIfam" id="NF004825">
    <property type="entry name" value="PRK06181.1"/>
    <property type="match status" value="1"/>
</dbReference>
<sequence>MNTSKEVIWITGASSGIGEACVYLFNSKGYKVILSARNEKELTRVKEACSNPQNAKILPLDLSQTDKATELVHEAVQLFGKVDILFQNGGISQRSLVTETQLEVDRKLMEVNFFGTVALTKAILPYFIENKKGHFGVVTSLVGKFGTPYRSSYAASKHALHGFFESLRAECYEDGILVTMICPGFIKTQVSVNALTGDGTALNQMDDAQANGMEAKECAEQIFSAIRKQKEEVLIGGKEIFGVYIKRFFPSLFTKYLKKAKVR</sequence>
<dbReference type="RefSeq" id="WP_073570004.1">
    <property type="nucleotide sequence ID" value="NZ_FRXN01000001.1"/>
</dbReference>
<comment type="similarity">
    <text evidence="1">Belongs to the short-chain dehydrogenases/reductases (SDR) family.</text>
</comment>
<dbReference type="GO" id="GO:0016491">
    <property type="term" value="F:oxidoreductase activity"/>
    <property type="evidence" value="ECO:0007669"/>
    <property type="project" value="UniProtKB-KW"/>
</dbReference>
<proteinExistence type="inferred from homology"/>
<name>A0A1M7Z450_9BACT</name>
<dbReference type="OrthoDB" id="822355at2"/>
<organism evidence="3 4">
    <name type="scientific">Algoriphagus zhangzhouensis</name>
    <dbReference type="NCBI Taxonomy" id="1073327"/>
    <lineage>
        <taxon>Bacteria</taxon>
        <taxon>Pseudomonadati</taxon>
        <taxon>Bacteroidota</taxon>
        <taxon>Cytophagia</taxon>
        <taxon>Cytophagales</taxon>
        <taxon>Cyclobacteriaceae</taxon>
        <taxon>Algoriphagus</taxon>
    </lineage>
</organism>
<dbReference type="PANTHER" id="PTHR44196:SF1">
    <property type="entry name" value="DEHYDROGENASE_REDUCTASE SDR FAMILY MEMBER 7B"/>
    <property type="match status" value="1"/>
</dbReference>
<dbReference type="InterPro" id="IPR002347">
    <property type="entry name" value="SDR_fam"/>
</dbReference>
<dbReference type="InterPro" id="IPR020904">
    <property type="entry name" value="Sc_DH/Rdtase_CS"/>
</dbReference>
<protein>
    <submittedName>
        <fullName evidence="3">Short-chain dehydrogenase</fullName>
    </submittedName>
</protein>
<dbReference type="PROSITE" id="PS00061">
    <property type="entry name" value="ADH_SHORT"/>
    <property type="match status" value="1"/>
</dbReference>
<dbReference type="CDD" id="cd05332">
    <property type="entry name" value="11beta-HSD1_like_SDR_c"/>
    <property type="match status" value="1"/>
</dbReference>
<evidence type="ECO:0000256" key="2">
    <source>
        <dbReference type="ARBA" id="ARBA00023002"/>
    </source>
</evidence>
<reference evidence="4" key="1">
    <citation type="submission" date="2016-12" db="EMBL/GenBank/DDBJ databases">
        <authorList>
            <person name="Varghese N."/>
            <person name="Submissions S."/>
        </authorList>
    </citation>
    <scope>NUCLEOTIDE SEQUENCE [LARGE SCALE GENOMIC DNA]</scope>
    <source>
        <strain evidence="4">DSM 25035</strain>
    </source>
</reference>
<gene>
    <name evidence="3" type="ORF">SAMN04488108_0326</name>
</gene>
<dbReference type="PANTHER" id="PTHR44196">
    <property type="entry name" value="DEHYDROGENASE/REDUCTASE SDR FAMILY MEMBER 7B"/>
    <property type="match status" value="1"/>
</dbReference>
<dbReference type="EMBL" id="FRXN01000001">
    <property type="protein sequence ID" value="SHO59728.1"/>
    <property type="molecule type" value="Genomic_DNA"/>
</dbReference>
<keyword evidence="2" id="KW-0560">Oxidoreductase</keyword>